<dbReference type="InterPro" id="IPR001647">
    <property type="entry name" value="HTH_TetR"/>
</dbReference>
<protein>
    <recommendedName>
        <fullName evidence="3">HTH tetR-type domain-containing protein</fullName>
    </recommendedName>
</protein>
<feature type="domain" description="HTH tetR-type" evidence="3">
    <location>
        <begin position="6"/>
        <end position="66"/>
    </location>
</feature>
<evidence type="ECO:0000313" key="4">
    <source>
        <dbReference type="EMBL" id="GLC30765.1"/>
    </source>
</evidence>
<dbReference type="Gene3D" id="1.10.357.10">
    <property type="entry name" value="Tetracycline Repressor, domain 2"/>
    <property type="match status" value="1"/>
</dbReference>
<evidence type="ECO:0000313" key="5">
    <source>
        <dbReference type="Proteomes" id="UP001208567"/>
    </source>
</evidence>
<dbReference type="Pfam" id="PF00440">
    <property type="entry name" value="TetR_N"/>
    <property type="match status" value="1"/>
</dbReference>
<dbReference type="PANTHER" id="PTHR43479:SF11">
    <property type="entry name" value="ACREF_ENVCD OPERON REPRESSOR-RELATED"/>
    <property type="match status" value="1"/>
</dbReference>
<evidence type="ECO:0000259" key="3">
    <source>
        <dbReference type="PROSITE" id="PS50977"/>
    </source>
</evidence>
<dbReference type="EMBL" id="BRXR01000001">
    <property type="protein sequence ID" value="GLC30765.1"/>
    <property type="molecule type" value="Genomic_DNA"/>
</dbReference>
<keyword evidence="5" id="KW-1185">Reference proteome</keyword>
<dbReference type="PANTHER" id="PTHR43479">
    <property type="entry name" value="ACREF/ENVCD OPERON REPRESSOR-RELATED"/>
    <property type="match status" value="1"/>
</dbReference>
<reference evidence="4 5" key="1">
    <citation type="journal article" date="2024" name="Int. J. Syst. Evol. Microbiol.">
        <title>Clostridium omnivorum sp. nov., isolated from anoxic soil under the treatment of reductive soil disinfestation.</title>
        <authorList>
            <person name="Ueki A."/>
            <person name="Tonouchi A."/>
            <person name="Kaku N."/>
            <person name="Honma S."/>
            <person name="Ueki K."/>
        </authorList>
    </citation>
    <scope>NUCLEOTIDE SEQUENCE [LARGE SCALE GENOMIC DNA]</scope>
    <source>
        <strain evidence="4 5">E14</strain>
    </source>
</reference>
<sequence>MSRIIENPKQLILEKSKEILIHEGYSKLSMRNVAKACDIALGTIYNYYPTKKDLVMAMMEGYWEEYFLLLDKIINSKRDFYVKLNDIFINLDHFTKKFKKMWLRPEFYATPEFVETGVEREYVYFEGLIKRFEALLISEASKKDSAINLKLDSYETAKFIAMNFMTMIQMPFFDYLSFEKFLKQLLN</sequence>
<dbReference type="Proteomes" id="UP001208567">
    <property type="component" value="Unassembled WGS sequence"/>
</dbReference>
<dbReference type="InterPro" id="IPR009057">
    <property type="entry name" value="Homeodomain-like_sf"/>
</dbReference>
<keyword evidence="1 2" id="KW-0238">DNA-binding</keyword>
<comment type="caution">
    <text evidence="4">The sequence shown here is derived from an EMBL/GenBank/DDBJ whole genome shotgun (WGS) entry which is preliminary data.</text>
</comment>
<evidence type="ECO:0000256" key="1">
    <source>
        <dbReference type="ARBA" id="ARBA00023125"/>
    </source>
</evidence>
<dbReference type="SUPFAM" id="SSF46689">
    <property type="entry name" value="Homeodomain-like"/>
    <property type="match status" value="1"/>
</dbReference>
<name>A0ABQ5N693_9CLOT</name>
<accession>A0ABQ5N693</accession>
<feature type="DNA-binding region" description="H-T-H motif" evidence="2">
    <location>
        <begin position="29"/>
        <end position="48"/>
    </location>
</feature>
<dbReference type="PRINTS" id="PR00455">
    <property type="entry name" value="HTHTETR"/>
</dbReference>
<evidence type="ECO:0000256" key="2">
    <source>
        <dbReference type="PROSITE-ProRule" id="PRU00335"/>
    </source>
</evidence>
<dbReference type="RefSeq" id="WP_264850044.1">
    <property type="nucleotide sequence ID" value="NZ_BRXR01000001.1"/>
</dbReference>
<proteinExistence type="predicted"/>
<dbReference type="PROSITE" id="PS50977">
    <property type="entry name" value="HTH_TETR_2"/>
    <property type="match status" value="1"/>
</dbReference>
<gene>
    <name evidence="4" type="ORF">bsdE14_21750</name>
</gene>
<dbReference type="InterPro" id="IPR050624">
    <property type="entry name" value="HTH-type_Tx_Regulator"/>
</dbReference>
<organism evidence="4 5">
    <name type="scientific">Clostridium omnivorum</name>
    <dbReference type="NCBI Taxonomy" id="1604902"/>
    <lineage>
        <taxon>Bacteria</taxon>
        <taxon>Bacillati</taxon>
        <taxon>Bacillota</taxon>
        <taxon>Clostridia</taxon>
        <taxon>Eubacteriales</taxon>
        <taxon>Clostridiaceae</taxon>
        <taxon>Clostridium</taxon>
    </lineage>
</organism>